<dbReference type="SUPFAM" id="SSF50494">
    <property type="entry name" value="Trypsin-like serine proteases"/>
    <property type="match status" value="1"/>
</dbReference>
<reference evidence="3" key="1">
    <citation type="journal article" date="2019" name="Int. J. Syst. Evol. Microbiol.">
        <title>The Global Catalogue of Microorganisms (GCM) 10K type strain sequencing project: providing services to taxonomists for standard genome sequencing and annotation.</title>
        <authorList>
            <consortium name="The Broad Institute Genomics Platform"/>
            <consortium name="The Broad Institute Genome Sequencing Center for Infectious Disease"/>
            <person name="Wu L."/>
            <person name="Ma J."/>
        </authorList>
    </citation>
    <scope>NUCLEOTIDE SEQUENCE [LARGE SCALE GENOMIC DNA]</scope>
    <source>
        <strain evidence="3">CGMCC 4.1467</strain>
    </source>
</reference>
<comment type="caution">
    <text evidence="2">The sequence shown here is derived from an EMBL/GenBank/DDBJ whole genome shotgun (WGS) entry which is preliminary data.</text>
</comment>
<feature type="chain" id="PRO_5047343789" description="Serine protease" evidence="1">
    <location>
        <begin position="22"/>
        <end position="520"/>
    </location>
</feature>
<keyword evidence="3" id="KW-1185">Reference proteome</keyword>
<evidence type="ECO:0000313" key="3">
    <source>
        <dbReference type="Proteomes" id="UP001596472"/>
    </source>
</evidence>
<protein>
    <recommendedName>
        <fullName evidence="4">Serine protease</fullName>
    </recommendedName>
</protein>
<organism evidence="2 3">
    <name type="scientific">Haloferula chungangensis</name>
    <dbReference type="NCBI Taxonomy" id="1048331"/>
    <lineage>
        <taxon>Bacteria</taxon>
        <taxon>Pseudomonadati</taxon>
        <taxon>Verrucomicrobiota</taxon>
        <taxon>Verrucomicrobiia</taxon>
        <taxon>Verrucomicrobiales</taxon>
        <taxon>Verrucomicrobiaceae</taxon>
        <taxon>Haloferula</taxon>
    </lineage>
</organism>
<dbReference type="InterPro" id="IPR009003">
    <property type="entry name" value="Peptidase_S1_PA"/>
</dbReference>
<evidence type="ECO:0000256" key="1">
    <source>
        <dbReference type="SAM" id="SignalP"/>
    </source>
</evidence>
<evidence type="ECO:0000313" key="2">
    <source>
        <dbReference type="EMBL" id="MFC7337422.1"/>
    </source>
</evidence>
<name>A0ABW2L4X9_9BACT</name>
<dbReference type="RefSeq" id="WP_379711677.1">
    <property type="nucleotide sequence ID" value="NZ_JBHTBS010000004.1"/>
</dbReference>
<feature type="signal peptide" evidence="1">
    <location>
        <begin position="1"/>
        <end position="21"/>
    </location>
</feature>
<sequence>MRHHLPVHLATLLAMASASHAMQLRSYSSSRHDRFTGFPDAPVIRNTPIYEGNQFLGVGWRASAPQWQFVLVTRSHLLFATHAAPPIGAEICFLSGDAQVVSRTIAARTVITNSDGSASDLILLELNSPIERSQNVPPLPYLDLGLDRRYLQTNATVFGKTARVGSAVYDEFVEIGGSGLNKTSAISFPYVFETGGEDDARLESGDSGSPQFAEVDGFLGLVAINSAIETEDQFQSNLGSFVPHYIEQLNYVLSPRGYRMTPTHGDPTELEGSFSVTTSTPRQGNPLSISVTLHNTGGQAAGNLEAEFHFPAGGEPDSISGPSWVETSGSDRRILRLAEIDTQESSVITLTWLSAPLMESLDWSVDWRSDKSPDGSLIDSLSLGPSYHAWAAELVLGGQDDDPDGDQRTNLLEYAFGSDPEDGRHLLANGESSQLSMTRSGSHIILSFPERDDAAVRGLTYSPEWSQDLQPGSWSGDPPAALSSSAAPYLPNVPGFLRRTISWRWDDRRQFARITISLSE</sequence>
<gene>
    <name evidence="2" type="ORF">ACFQY0_09570</name>
</gene>
<dbReference type="EMBL" id="JBHTBS010000004">
    <property type="protein sequence ID" value="MFC7337422.1"/>
    <property type="molecule type" value="Genomic_DNA"/>
</dbReference>
<proteinExistence type="predicted"/>
<evidence type="ECO:0008006" key="4">
    <source>
        <dbReference type="Google" id="ProtNLM"/>
    </source>
</evidence>
<keyword evidence="1" id="KW-0732">Signal</keyword>
<dbReference type="Proteomes" id="UP001596472">
    <property type="component" value="Unassembled WGS sequence"/>
</dbReference>
<accession>A0ABW2L4X9</accession>